<evidence type="ECO:0000256" key="1">
    <source>
        <dbReference type="SAM" id="MobiDB-lite"/>
    </source>
</evidence>
<proteinExistence type="predicted"/>
<feature type="compositionally biased region" description="Polar residues" evidence="1">
    <location>
        <begin position="80"/>
        <end position="89"/>
    </location>
</feature>
<dbReference type="Proteomes" id="UP000028782">
    <property type="component" value="Chromosome"/>
</dbReference>
<sequence>MEDSERVAVAAHLHVVLRRKTGRVTDTEWMACNQAYAQAMVAIALEHAREQQDEELARLARRLQDSWSGDKPRHAAPAETGQSDSSVTTKAAEILRTSARYIGGLR</sequence>
<dbReference type="HOGENOM" id="CLU_173780_0_0_4"/>
<name>A0A076PL10_COMTE</name>
<dbReference type="KEGG" id="ctes:O987_00655"/>
<dbReference type="AlphaFoldDB" id="A0A076PL10"/>
<dbReference type="RefSeq" id="WP_043370452.1">
    <property type="nucleotide sequence ID" value="NZ_CP006704.1"/>
</dbReference>
<evidence type="ECO:0000313" key="3">
    <source>
        <dbReference type="Proteomes" id="UP000028782"/>
    </source>
</evidence>
<organism evidence="2 3">
    <name type="scientific">Comamonas testosteroni TK102</name>
    <dbReference type="NCBI Taxonomy" id="1392005"/>
    <lineage>
        <taxon>Bacteria</taxon>
        <taxon>Pseudomonadati</taxon>
        <taxon>Pseudomonadota</taxon>
        <taxon>Betaproteobacteria</taxon>
        <taxon>Burkholderiales</taxon>
        <taxon>Comamonadaceae</taxon>
        <taxon>Comamonas</taxon>
    </lineage>
</organism>
<evidence type="ECO:0000313" key="2">
    <source>
        <dbReference type="EMBL" id="AIJ44330.1"/>
    </source>
</evidence>
<feature type="compositionally biased region" description="Basic and acidic residues" evidence="1">
    <location>
        <begin position="63"/>
        <end position="73"/>
    </location>
</feature>
<reference evidence="2 3" key="1">
    <citation type="journal article" date="2014" name="Genome Announc.">
        <title>Complete Genome Sequence of Polychlorinated Biphenyl Degrader Comamonas testosteroni TK102 (NBRC 109938).</title>
        <authorList>
            <person name="Fukuda K."/>
            <person name="Hosoyama A."/>
            <person name="Tsuchikane K."/>
            <person name="Ohji S."/>
            <person name="Yamazoe A."/>
            <person name="Fujita N."/>
            <person name="Shintani M."/>
            <person name="Kimbara K."/>
        </authorList>
    </citation>
    <scope>NUCLEOTIDE SEQUENCE [LARGE SCALE GENOMIC DNA]</scope>
    <source>
        <strain evidence="2">TK102</strain>
    </source>
</reference>
<feature type="region of interest" description="Disordered" evidence="1">
    <location>
        <begin position="63"/>
        <end position="90"/>
    </location>
</feature>
<protein>
    <submittedName>
        <fullName evidence="2">Uncharacterized protein</fullName>
    </submittedName>
</protein>
<accession>A0A076PL10</accession>
<gene>
    <name evidence="2" type="ORF">O987_00655</name>
</gene>
<dbReference type="EMBL" id="CP006704">
    <property type="protein sequence ID" value="AIJ44330.1"/>
    <property type="molecule type" value="Genomic_DNA"/>
</dbReference>